<feature type="domain" description="Concentrative nucleoside transporter C-terminal" evidence="9">
    <location>
        <begin position="195"/>
        <end position="393"/>
    </location>
</feature>
<comment type="caution">
    <text evidence="11">The sequence shown here is derived from an EMBL/GenBank/DDBJ whole genome shotgun (WGS) entry which is preliminary data.</text>
</comment>
<evidence type="ECO:0000256" key="1">
    <source>
        <dbReference type="ARBA" id="ARBA00004651"/>
    </source>
</evidence>
<dbReference type="Pfam" id="PF07662">
    <property type="entry name" value="Nucleos_tra2_C"/>
    <property type="match status" value="1"/>
</dbReference>
<feature type="domain" description="Nucleoside transporter/FeoB GTPase Gate" evidence="10">
    <location>
        <begin position="93"/>
        <end position="188"/>
    </location>
</feature>
<dbReference type="GO" id="GO:0005886">
    <property type="term" value="C:plasma membrane"/>
    <property type="evidence" value="ECO:0007669"/>
    <property type="project" value="UniProtKB-SubCell"/>
</dbReference>
<sequence length="396" mass="42451">MSYLIGLLSLVAILFVSWLLSTNRKIFPWRTVLVGLSLEILFVLFVLKVPLGQTFLEKMALGIQKVINYSNEGVQFVFGGFFENTNITSVFAINVLTVIIFISALVSALYYLRIIPFFVRIVGIILGKALGTTQVETFNAVGNSFLGLAEAPLLVKPYLDRLTRSELFAVMVGGTASASGAILVGYSLMGIDMKYLLIAVFSVPLVSIIIAKVMLPETEESQTKENVAMEKSNHANVFEAMADGTASGVMLALNIGGLLIAFISILALVDGALGLVNIDLATIFSYLFYPFAIIIGIPFSDALQAASIIGTKLAANEFVAYLSLTEVMDELSPKTVAVLSIALCNFANFSSIGQLIIGLGSLAPSRRKEVSKLSLRAIIGGTLASFITAILVGVFM</sequence>
<evidence type="ECO:0000256" key="6">
    <source>
        <dbReference type="ARBA" id="ARBA00023136"/>
    </source>
</evidence>
<feature type="transmembrane region" description="Helical" evidence="7">
    <location>
        <begin position="167"/>
        <end position="188"/>
    </location>
</feature>
<organism evidence="11 12">
    <name type="scientific">Priestia veravalensis</name>
    <dbReference type="NCBI Taxonomy" id="1414648"/>
    <lineage>
        <taxon>Bacteria</taxon>
        <taxon>Bacillati</taxon>
        <taxon>Bacillota</taxon>
        <taxon>Bacilli</taxon>
        <taxon>Bacillales</taxon>
        <taxon>Bacillaceae</taxon>
        <taxon>Priestia</taxon>
    </lineage>
</organism>
<dbReference type="InterPro" id="IPR002668">
    <property type="entry name" value="CNT_N_dom"/>
</dbReference>
<evidence type="ECO:0000259" key="9">
    <source>
        <dbReference type="Pfam" id="PF07662"/>
    </source>
</evidence>
<dbReference type="EMBL" id="LNQP01000013">
    <property type="protein sequence ID" value="KSU88880.1"/>
    <property type="molecule type" value="Genomic_DNA"/>
</dbReference>
<keyword evidence="12" id="KW-1185">Reference proteome</keyword>
<dbReference type="Proteomes" id="UP000053681">
    <property type="component" value="Unassembled WGS sequence"/>
</dbReference>
<evidence type="ECO:0000313" key="11">
    <source>
        <dbReference type="EMBL" id="KSU88880.1"/>
    </source>
</evidence>
<feature type="transmembrane region" description="Helical" evidence="7">
    <location>
        <begin position="377"/>
        <end position="395"/>
    </location>
</feature>
<evidence type="ECO:0000259" key="8">
    <source>
        <dbReference type="Pfam" id="PF01773"/>
    </source>
</evidence>
<gene>
    <name evidence="11" type="ORF">AS180_05110</name>
</gene>
<dbReference type="PANTHER" id="PTHR10590">
    <property type="entry name" value="SODIUM/NUCLEOSIDE COTRANSPORTER"/>
    <property type="match status" value="1"/>
</dbReference>
<feature type="transmembrane region" description="Helical" evidence="7">
    <location>
        <begin position="280"/>
        <end position="299"/>
    </location>
</feature>
<keyword evidence="3" id="KW-1003">Cell membrane</keyword>
<accession>A0A0V8JQE9</accession>
<dbReference type="InterPro" id="IPR011642">
    <property type="entry name" value="Gate_dom"/>
</dbReference>
<dbReference type="RefSeq" id="WP_062686510.1">
    <property type="nucleotide sequence ID" value="NZ_KQ758633.1"/>
</dbReference>
<reference evidence="11 12" key="1">
    <citation type="submission" date="2015-11" db="EMBL/GenBank/DDBJ databases">
        <title>Bacillus caseinolyticus sp nov.</title>
        <authorList>
            <person name="Dastager S.G."/>
            <person name="Mawlankar R."/>
        </authorList>
    </citation>
    <scope>NUCLEOTIDE SEQUENCE [LARGE SCALE GENOMIC DNA]</scope>
    <source>
        <strain evidence="11 12">SGD-V-76</strain>
    </source>
</reference>
<feature type="domain" description="Concentrative nucleoside transporter N-terminal" evidence="8">
    <location>
        <begin position="9"/>
        <end position="80"/>
    </location>
</feature>
<proteinExistence type="inferred from homology"/>
<feature type="transmembrane region" description="Helical" evidence="7">
    <location>
        <begin position="91"/>
        <end position="112"/>
    </location>
</feature>
<evidence type="ECO:0000256" key="5">
    <source>
        <dbReference type="ARBA" id="ARBA00022989"/>
    </source>
</evidence>
<keyword evidence="6 7" id="KW-0472">Membrane</keyword>
<evidence type="ECO:0000256" key="2">
    <source>
        <dbReference type="ARBA" id="ARBA00009033"/>
    </source>
</evidence>
<dbReference type="AlphaFoldDB" id="A0A0V8JQE9"/>
<dbReference type="GO" id="GO:0005337">
    <property type="term" value="F:nucleoside transmembrane transporter activity"/>
    <property type="evidence" value="ECO:0007669"/>
    <property type="project" value="InterPro"/>
</dbReference>
<dbReference type="InterPro" id="IPR008276">
    <property type="entry name" value="C_nuclsd_transpt"/>
</dbReference>
<evidence type="ECO:0000313" key="12">
    <source>
        <dbReference type="Proteomes" id="UP000053681"/>
    </source>
</evidence>
<protein>
    <submittedName>
        <fullName evidence="11">Transporter</fullName>
    </submittedName>
</protein>
<dbReference type="Pfam" id="PF07670">
    <property type="entry name" value="Gate"/>
    <property type="match status" value="1"/>
</dbReference>
<feature type="transmembrane region" description="Helical" evidence="7">
    <location>
        <begin position="195"/>
        <end position="215"/>
    </location>
</feature>
<feature type="transmembrane region" description="Helical" evidence="7">
    <location>
        <begin position="248"/>
        <end position="268"/>
    </location>
</feature>
<dbReference type="GO" id="GO:0015293">
    <property type="term" value="F:symporter activity"/>
    <property type="evidence" value="ECO:0007669"/>
    <property type="project" value="TreeGrafter"/>
</dbReference>
<evidence type="ECO:0000256" key="7">
    <source>
        <dbReference type="SAM" id="Phobius"/>
    </source>
</evidence>
<evidence type="ECO:0000256" key="4">
    <source>
        <dbReference type="ARBA" id="ARBA00022692"/>
    </source>
</evidence>
<keyword evidence="5 7" id="KW-1133">Transmembrane helix</keyword>
<dbReference type="InterPro" id="IPR011657">
    <property type="entry name" value="CNT_C_dom"/>
</dbReference>
<evidence type="ECO:0000256" key="3">
    <source>
        <dbReference type="ARBA" id="ARBA00022475"/>
    </source>
</evidence>
<dbReference type="PANTHER" id="PTHR10590:SF4">
    <property type="entry name" value="SOLUTE CARRIER FAMILY 28 MEMBER 3"/>
    <property type="match status" value="1"/>
</dbReference>
<evidence type="ECO:0000259" key="10">
    <source>
        <dbReference type="Pfam" id="PF07670"/>
    </source>
</evidence>
<feature type="transmembrane region" description="Helical" evidence="7">
    <location>
        <begin position="305"/>
        <end position="324"/>
    </location>
</feature>
<feature type="transmembrane region" description="Helical" evidence="7">
    <location>
        <begin position="32"/>
        <end position="51"/>
    </location>
</feature>
<feature type="transmembrane region" description="Helical" evidence="7">
    <location>
        <begin position="336"/>
        <end position="357"/>
    </location>
</feature>
<keyword evidence="4 7" id="KW-0812">Transmembrane</keyword>
<comment type="subcellular location">
    <subcellularLocation>
        <location evidence="1">Cell membrane</location>
        <topology evidence="1">Multi-pass membrane protein</topology>
    </subcellularLocation>
</comment>
<dbReference type="Pfam" id="PF01773">
    <property type="entry name" value="Nucleos_tra2_N"/>
    <property type="match status" value="1"/>
</dbReference>
<name>A0A0V8JQE9_9BACI</name>
<comment type="similarity">
    <text evidence="2">Belongs to the concentrative nucleoside transporter (CNT) (TC 2.A.41) family.</text>
</comment>